<accession>A0A7S4RK95</accession>
<feature type="binding site" evidence="9">
    <location>
        <position position="309"/>
    </location>
    <ligand>
        <name>substrate</name>
    </ligand>
</feature>
<keyword evidence="4" id="KW-1015">Disulfide bond</keyword>
<feature type="active site" description="Proton acceptor" evidence="8">
    <location>
        <position position="311"/>
    </location>
</feature>
<reference evidence="11" key="1">
    <citation type="submission" date="2021-01" db="EMBL/GenBank/DDBJ databases">
        <authorList>
            <person name="Corre E."/>
            <person name="Pelletier E."/>
            <person name="Niang G."/>
            <person name="Scheremetjew M."/>
            <person name="Finn R."/>
            <person name="Kale V."/>
            <person name="Holt S."/>
            <person name="Cochrane G."/>
            <person name="Meng A."/>
            <person name="Brown T."/>
            <person name="Cohen L."/>
        </authorList>
    </citation>
    <scope>NUCLEOTIDE SEQUENCE</scope>
    <source>
        <strain evidence="11">CCMP3105</strain>
    </source>
</reference>
<gene>
    <name evidence="11" type="ORF">AMON00008_LOCUS35941</name>
</gene>
<dbReference type="InterPro" id="IPR016288">
    <property type="entry name" value="Beta_cellobiohydrolase"/>
</dbReference>
<dbReference type="Gene3D" id="3.20.20.40">
    <property type="entry name" value="1, 4-beta cellobiohydrolase"/>
    <property type="match status" value="1"/>
</dbReference>
<keyword evidence="1" id="KW-0732">Signal</keyword>
<feature type="binding site" evidence="9">
    <location>
        <position position="305"/>
    </location>
    <ligand>
        <name>substrate</name>
    </ligand>
</feature>
<keyword evidence="3" id="KW-0136">Cellulose degradation</keyword>
<evidence type="ECO:0000256" key="10">
    <source>
        <dbReference type="PROSITE-ProRule" id="PRU10057"/>
    </source>
</evidence>
<feature type="binding site" evidence="9">
    <location>
        <position position="194"/>
    </location>
    <ligand>
        <name>substrate</name>
    </ligand>
</feature>
<sequence>MEAAPTAIWVDRTTKISGRDPNTMEGALAHAASKDPPELVTFILYNLPNRDCDANASSGELCCNAECDFAAPGDCLYGLSRYVTEFIDPIAELLRRYAELVPVVLVLEPDSLPSLATNADHPRCGSSSTRASYMEGVRYAVDAISRASSSVALYADAGNSGWLGWKSRMAEFVRVVQDLGVAGKLRGFACNVANYNPLGVMCPTFDWCLNSTHTGDACCEDSCGELQDYNPSVNEHNYALHLVTAMSKAIPGFSPRVVVDTSRNGAPRAQGQCKVWCNPRGAGSGPLPTSSTSHPDVLDAYFWLKMPGESDGCTEFMPDGTRCPRFDAACNSSGSVGTAPGEGGAPEAGLWFDLMAQELAANARLA</sequence>
<evidence type="ECO:0000256" key="4">
    <source>
        <dbReference type="ARBA" id="ARBA00023157"/>
    </source>
</evidence>
<evidence type="ECO:0000313" key="11">
    <source>
        <dbReference type="EMBL" id="CAE4615527.1"/>
    </source>
</evidence>
<feature type="active site" description="Proton donor" evidence="8 10">
    <location>
        <position position="110"/>
    </location>
</feature>
<name>A0A7S4RK95_9DINO</name>
<evidence type="ECO:0000256" key="8">
    <source>
        <dbReference type="PIRSR" id="PIRSR001100-1"/>
    </source>
</evidence>
<dbReference type="PRINTS" id="PR00733">
    <property type="entry name" value="GLHYDRLASE6"/>
</dbReference>
<dbReference type="AlphaFoldDB" id="A0A7S4RK95"/>
<evidence type="ECO:0000256" key="5">
    <source>
        <dbReference type="ARBA" id="ARBA00023277"/>
    </source>
</evidence>
<evidence type="ECO:0000256" key="7">
    <source>
        <dbReference type="ARBA" id="ARBA00023326"/>
    </source>
</evidence>
<keyword evidence="6" id="KW-0326">Glycosidase</keyword>
<dbReference type="GO" id="GO:0030245">
    <property type="term" value="P:cellulose catabolic process"/>
    <property type="evidence" value="ECO:0007669"/>
    <property type="project" value="UniProtKB-KW"/>
</dbReference>
<evidence type="ECO:0000256" key="1">
    <source>
        <dbReference type="ARBA" id="ARBA00022729"/>
    </source>
</evidence>
<feature type="binding site" evidence="9">
    <location>
        <position position="162"/>
    </location>
    <ligand>
        <name>substrate</name>
    </ligand>
</feature>
<dbReference type="InterPro" id="IPR036434">
    <property type="entry name" value="Beta_cellobiohydrolase_sf"/>
</dbReference>
<feature type="binding site" evidence="9">
    <location>
        <position position="276"/>
    </location>
    <ligand>
        <name>substrate</name>
    </ligand>
</feature>
<evidence type="ECO:0000256" key="2">
    <source>
        <dbReference type="ARBA" id="ARBA00022801"/>
    </source>
</evidence>
<dbReference type="SUPFAM" id="SSF51989">
    <property type="entry name" value="Glycosyl hydrolases family 6, cellulases"/>
    <property type="match status" value="1"/>
</dbReference>
<proteinExistence type="predicted"/>
<dbReference type="PROSITE" id="PS00656">
    <property type="entry name" value="GLYCOSYL_HYDROL_F6_2"/>
    <property type="match status" value="1"/>
</dbReference>
<dbReference type="Pfam" id="PF01341">
    <property type="entry name" value="Glyco_hydro_6"/>
    <property type="match status" value="1"/>
</dbReference>
<feature type="binding site" evidence="9">
    <location>
        <position position="11"/>
    </location>
    <ligand>
        <name>substrate</name>
    </ligand>
</feature>
<organism evidence="11">
    <name type="scientific">Alexandrium monilatum</name>
    <dbReference type="NCBI Taxonomy" id="311494"/>
    <lineage>
        <taxon>Eukaryota</taxon>
        <taxon>Sar</taxon>
        <taxon>Alveolata</taxon>
        <taxon>Dinophyceae</taxon>
        <taxon>Gonyaulacales</taxon>
        <taxon>Pyrocystaceae</taxon>
        <taxon>Alexandrium</taxon>
    </lineage>
</organism>
<evidence type="ECO:0000256" key="9">
    <source>
        <dbReference type="PIRSR" id="PIRSR001100-2"/>
    </source>
</evidence>
<evidence type="ECO:0000256" key="3">
    <source>
        <dbReference type="ARBA" id="ARBA00023001"/>
    </source>
</evidence>
<feature type="binding site" evidence="9">
    <location>
        <position position="9"/>
    </location>
    <ligand>
        <name>substrate</name>
    </ligand>
</feature>
<dbReference type="InterPro" id="IPR001524">
    <property type="entry name" value="Glyco_hydro_6_CS"/>
</dbReference>
<evidence type="ECO:0000256" key="6">
    <source>
        <dbReference type="ARBA" id="ARBA00023295"/>
    </source>
</evidence>
<dbReference type="PIRSF" id="PIRSF001100">
    <property type="entry name" value="Beta_cellobiohydrolase"/>
    <property type="match status" value="1"/>
</dbReference>
<dbReference type="PANTHER" id="PTHR34876">
    <property type="match status" value="1"/>
</dbReference>
<keyword evidence="7" id="KW-0624">Polysaccharide degradation</keyword>
<protein>
    <recommendedName>
        <fullName evidence="12">Glucanase</fullName>
    </recommendedName>
</protein>
<dbReference type="EMBL" id="HBNR01051364">
    <property type="protein sequence ID" value="CAE4615527.1"/>
    <property type="molecule type" value="Transcribed_RNA"/>
</dbReference>
<dbReference type="GO" id="GO:0004553">
    <property type="term" value="F:hydrolase activity, hydrolyzing O-glycosyl compounds"/>
    <property type="evidence" value="ECO:0007669"/>
    <property type="project" value="InterPro"/>
</dbReference>
<keyword evidence="2" id="KW-0378">Hydrolase</keyword>
<keyword evidence="5" id="KW-0119">Carbohydrate metabolism</keyword>
<dbReference type="PANTHER" id="PTHR34876:SF4">
    <property type="entry name" value="1,4-BETA-D-GLUCAN CELLOBIOHYDROLASE C-RELATED"/>
    <property type="match status" value="1"/>
</dbReference>
<evidence type="ECO:0008006" key="12">
    <source>
        <dbReference type="Google" id="ProtNLM"/>
    </source>
</evidence>